<dbReference type="Proteomes" id="UP001521785">
    <property type="component" value="Unassembled WGS sequence"/>
</dbReference>
<dbReference type="EMBL" id="JAKJXO020000005">
    <property type="protein sequence ID" value="KAL1604863.1"/>
    <property type="molecule type" value="Genomic_DNA"/>
</dbReference>
<evidence type="ECO:0000313" key="2">
    <source>
        <dbReference type="Proteomes" id="UP001521785"/>
    </source>
</evidence>
<accession>A0ABR3RKP9</accession>
<evidence type="ECO:0000313" key="1">
    <source>
        <dbReference type="EMBL" id="KAL1604863.1"/>
    </source>
</evidence>
<name>A0ABR3RKP9_9PLEO</name>
<proteinExistence type="predicted"/>
<organism evidence="1 2">
    <name type="scientific">Paraconiothyrium brasiliense</name>
    <dbReference type="NCBI Taxonomy" id="300254"/>
    <lineage>
        <taxon>Eukaryota</taxon>
        <taxon>Fungi</taxon>
        <taxon>Dikarya</taxon>
        <taxon>Ascomycota</taxon>
        <taxon>Pezizomycotina</taxon>
        <taxon>Dothideomycetes</taxon>
        <taxon>Pleosporomycetidae</taxon>
        <taxon>Pleosporales</taxon>
        <taxon>Massarineae</taxon>
        <taxon>Didymosphaeriaceae</taxon>
        <taxon>Paraconiothyrium</taxon>
    </lineage>
</organism>
<protein>
    <recommendedName>
        <fullName evidence="3">EthD domain-containing protein</fullName>
    </recommendedName>
</protein>
<reference evidence="1 2" key="1">
    <citation type="submission" date="2024-02" db="EMBL/GenBank/DDBJ databases">
        <title>De novo assembly and annotation of 12 fungi associated with fruit tree decline syndrome in Ontario, Canada.</title>
        <authorList>
            <person name="Sulman M."/>
            <person name="Ellouze W."/>
            <person name="Ilyukhin E."/>
        </authorList>
    </citation>
    <scope>NUCLEOTIDE SEQUENCE [LARGE SCALE GENOMIC DNA]</scope>
    <source>
        <strain evidence="1 2">M42-189</strain>
    </source>
</reference>
<gene>
    <name evidence="1" type="ORF">SLS60_004403</name>
</gene>
<keyword evidence="2" id="KW-1185">Reference proteome</keyword>
<sequence>MPSGIIWVSSRIAHPAQPRHDVEVLTPERFCAWYEETHIQEVTALEGVPGAVRWEAVQPQPTANAWSIEAPWLTVYSMPDIDYRNSKEFKGLDGQSAPKERLLHEVFEQARFDTRFYERISQTGPEAGGERARFLLSWASDHVEAAAFQDFEGVRRVGVFRVVGASTLERFARRDALAEGTVREGLVLVEFEEGAVEKIRSVVERQKKEGDEVGWFGVKRIYGDGA</sequence>
<comment type="caution">
    <text evidence="1">The sequence shown here is derived from an EMBL/GenBank/DDBJ whole genome shotgun (WGS) entry which is preliminary data.</text>
</comment>
<evidence type="ECO:0008006" key="3">
    <source>
        <dbReference type="Google" id="ProtNLM"/>
    </source>
</evidence>